<dbReference type="AlphaFoldDB" id="A0A9N8VCH1"/>
<dbReference type="InterPro" id="IPR036882">
    <property type="entry name" value="Alba-like_dom_sf"/>
</dbReference>
<comment type="subcellular location">
    <subcellularLocation>
        <location evidence="1">Nucleus</location>
        <location evidence="1">Nucleolus</location>
    </subcellularLocation>
</comment>
<dbReference type="SUPFAM" id="SSF82704">
    <property type="entry name" value="AlbA-like"/>
    <property type="match status" value="1"/>
</dbReference>
<evidence type="ECO:0000256" key="1">
    <source>
        <dbReference type="ARBA" id="ARBA00004604"/>
    </source>
</evidence>
<dbReference type="Proteomes" id="UP000789508">
    <property type="component" value="Unassembled WGS sequence"/>
</dbReference>
<protein>
    <submittedName>
        <fullName evidence="4">6711_t:CDS:1</fullName>
    </submittedName>
</protein>
<evidence type="ECO:0000256" key="3">
    <source>
        <dbReference type="ARBA" id="ARBA00023242"/>
    </source>
</evidence>
<accession>A0A9N8VCH1</accession>
<evidence type="ECO:0000313" key="5">
    <source>
        <dbReference type="Proteomes" id="UP000789508"/>
    </source>
</evidence>
<dbReference type="OrthoDB" id="416729at2759"/>
<keyword evidence="3" id="KW-0539">Nucleus</keyword>
<dbReference type="GO" id="GO:0005655">
    <property type="term" value="C:nucleolar ribonuclease P complex"/>
    <property type="evidence" value="ECO:0007669"/>
    <property type="project" value="InterPro"/>
</dbReference>
<dbReference type="PANTHER" id="PTHR15314:SF1">
    <property type="entry name" value="RIBONUCLEASE P PROTEIN SUBUNIT P20"/>
    <property type="match status" value="1"/>
</dbReference>
<dbReference type="GO" id="GO:0003676">
    <property type="term" value="F:nucleic acid binding"/>
    <property type="evidence" value="ECO:0007669"/>
    <property type="project" value="InterPro"/>
</dbReference>
<organism evidence="4 5">
    <name type="scientific">Ambispora leptoticha</name>
    <dbReference type="NCBI Taxonomy" id="144679"/>
    <lineage>
        <taxon>Eukaryota</taxon>
        <taxon>Fungi</taxon>
        <taxon>Fungi incertae sedis</taxon>
        <taxon>Mucoromycota</taxon>
        <taxon>Glomeromycotina</taxon>
        <taxon>Glomeromycetes</taxon>
        <taxon>Archaeosporales</taxon>
        <taxon>Ambisporaceae</taxon>
        <taxon>Ambispora</taxon>
    </lineage>
</organism>
<dbReference type="Pfam" id="PF12328">
    <property type="entry name" value="Rpp20"/>
    <property type="match status" value="1"/>
</dbReference>
<comment type="caution">
    <text evidence="4">The sequence shown here is derived from an EMBL/GenBank/DDBJ whole genome shotgun (WGS) entry which is preliminary data.</text>
</comment>
<dbReference type="EMBL" id="CAJVPS010000097">
    <property type="protein sequence ID" value="CAG8451428.1"/>
    <property type="molecule type" value="Genomic_DNA"/>
</dbReference>
<proteinExistence type="predicted"/>
<name>A0A9N8VCH1_9GLOM</name>
<dbReference type="GO" id="GO:0000172">
    <property type="term" value="C:ribonuclease MRP complex"/>
    <property type="evidence" value="ECO:0007669"/>
    <property type="project" value="InterPro"/>
</dbReference>
<dbReference type="InterPro" id="IPR014612">
    <property type="entry name" value="Pop7/Rpp20"/>
</dbReference>
<sequence length="157" mass="17988">MSTAIKRKDMEENKKIKEKNKNIIKRPKKIIKRAPQRPATMPFDIYISYGKPNFIGQLERAKKLLLQERYPKIIVHALGPAIPKAINLVMQLNEITHNQIEYKATTNTVSLFDDIEPEDEEQDYEIQKRYNSAVHIQVSLKKGVLEGGSSAAKITKS</sequence>
<dbReference type="PANTHER" id="PTHR15314">
    <property type="entry name" value="RIBONUCLEASE P PROTEIN SUBUNIT P20"/>
    <property type="match status" value="1"/>
</dbReference>
<dbReference type="Gene3D" id="3.30.110.20">
    <property type="entry name" value="Alba-like domain"/>
    <property type="match status" value="1"/>
</dbReference>
<reference evidence="4" key="1">
    <citation type="submission" date="2021-06" db="EMBL/GenBank/DDBJ databases">
        <authorList>
            <person name="Kallberg Y."/>
            <person name="Tangrot J."/>
            <person name="Rosling A."/>
        </authorList>
    </citation>
    <scope>NUCLEOTIDE SEQUENCE</scope>
    <source>
        <strain evidence="4">FL130A</strain>
    </source>
</reference>
<evidence type="ECO:0000313" key="4">
    <source>
        <dbReference type="EMBL" id="CAG8451428.1"/>
    </source>
</evidence>
<keyword evidence="2" id="KW-0819">tRNA processing</keyword>
<dbReference type="GO" id="GO:0001682">
    <property type="term" value="P:tRNA 5'-leader removal"/>
    <property type="evidence" value="ECO:0007669"/>
    <property type="project" value="InterPro"/>
</dbReference>
<evidence type="ECO:0000256" key="2">
    <source>
        <dbReference type="ARBA" id="ARBA00022694"/>
    </source>
</evidence>
<gene>
    <name evidence="4" type="ORF">ALEPTO_LOCUS1031</name>
</gene>
<keyword evidence="5" id="KW-1185">Reference proteome</keyword>